<proteinExistence type="predicted"/>
<reference evidence="1 2" key="1">
    <citation type="journal article" date="2012" name="PLoS Pathog.">
        <title>Diverse lifestyles and strategies of plant pathogenesis encoded in the genomes of eighteen Dothideomycetes fungi.</title>
        <authorList>
            <person name="Ohm R.A."/>
            <person name="Feau N."/>
            <person name="Henrissat B."/>
            <person name="Schoch C.L."/>
            <person name="Horwitz B.A."/>
            <person name="Barry K.W."/>
            <person name="Condon B.J."/>
            <person name="Copeland A.C."/>
            <person name="Dhillon B."/>
            <person name="Glaser F."/>
            <person name="Hesse C.N."/>
            <person name="Kosti I."/>
            <person name="LaButti K."/>
            <person name="Lindquist E.A."/>
            <person name="Lucas S."/>
            <person name="Salamov A.A."/>
            <person name="Bradshaw R.E."/>
            <person name="Ciuffetti L."/>
            <person name="Hamelin R.C."/>
            <person name="Kema G.H.J."/>
            <person name="Lawrence C."/>
            <person name="Scott J.A."/>
            <person name="Spatafora J.W."/>
            <person name="Turgeon B.G."/>
            <person name="de Wit P.J.G.M."/>
            <person name="Zhong S."/>
            <person name="Goodwin S.B."/>
            <person name="Grigoriev I.V."/>
        </authorList>
    </citation>
    <scope>NUCLEOTIDE SEQUENCE [LARGE SCALE GENOMIC DNA]</scope>
    <source>
        <strain evidence="1 2">SO2202</strain>
    </source>
</reference>
<dbReference type="GeneID" id="27899764"/>
<sequence length="261" mass="29229">MTEHPSTAEDNHLTVTAQTPDDNHLIPAEHAVFNTTELCERILTHLPVRAIIGALRVCKQWKECVENSPGIKQKLFINSQLPAHSWDTYGHGKHQVGQRIEDAPDTSGSVAKLNGLLMSSSQNRNDSGDVLVRPVRVSPLLRTREPFPHMEKVYSFDWTVFSTIEGFSTSASGFAALSFLTDPPCRELSVGFTWYSLCPDTQLDGGFAKEYLLSSQDGLTIAHIMRSVLCDEKFARDMRLVKSYGHEKFKIQGVVYFHHPS</sequence>
<accession>M3AW77</accession>
<dbReference type="RefSeq" id="XP_016759121.1">
    <property type="nucleotide sequence ID" value="XM_016902627.1"/>
</dbReference>
<evidence type="ECO:0008006" key="3">
    <source>
        <dbReference type="Google" id="ProtNLM"/>
    </source>
</evidence>
<dbReference type="Proteomes" id="UP000016931">
    <property type="component" value="Unassembled WGS sequence"/>
</dbReference>
<keyword evidence="2" id="KW-1185">Reference proteome</keyword>
<evidence type="ECO:0000313" key="1">
    <source>
        <dbReference type="EMBL" id="EMF11000.1"/>
    </source>
</evidence>
<dbReference type="AlphaFoldDB" id="M3AW77"/>
<evidence type="ECO:0000313" key="2">
    <source>
        <dbReference type="Proteomes" id="UP000016931"/>
    </source>
</evidence>
<dbReference type="SUPFAM" id="SSF81383">
    <property type="entry name" value="F-box domain"/>
    <property type="match status" value="1"/>
</dbReference>
<dbReference type="InterPro" id="IPR036047">
    <property type="entry name" value="F-box-like_dom_sf"/>
</dbReference>
<dbReference type="OrthoDB" id="3800738at2759"/>
<organism evidence="1 2">
    <name type="scientific">Sphaerulina musiva (strain SO2202)</name>
    <name type="common">Poplar stem canker fungus</name>
    <name type="synonym">Septoria musiva</name>
    <dbReference type="NCBI Taxonomy" id="692275"/>
    <lineage>
        <taxon>Eukaryota</taxon>
        <taxon>Fungi</taxon>
        <taxon>Dikarya</taxon>
        <taxon>Ascomycota</taxon>
        <taxon>Pezizomycotina</taxon>
        <taxon>Dothideomycetes</taxon>
        <taxon>Dothideomycetidae</taxon>
        <taxon>Mycosphaerellales</taxon>
        <taxon>Mycosphaerellaceae</taxon>
        <taxon>Sphaerulina</taxon>
    </lineage>
</organism>
<dbReference type="Gene3D" id="1.20.1280.50">
    <property type="match status" value="1"/>
</dbReference>
<dbReference type="HOGENOM" id="CLU_1066235_0_0_1"/>
<gene>
    <name evidence="1" type="ORF">SEPMUDRAFT_134238</name>
</gene>
<dbReference type="EMBL" id="KB456266">
    <property type="protein sequence ID" value="EMF11000.1"/>
    <property type="molecule type" value="Genomic_DNA"/>
</dbReference>
<name>M3AW77_SPHMS</name>
<protein>
    <recommendedName>
        <fullName evidence="3">F-box domain-containing protein</fullName>
    </recommendedName>
</protein>